<proteinExistence type="predicted"/>
<organism evidence="1 2">
    <name type="scientific">Violaceomyces palustris</name>
    <dbReference type="NCBI Taxonomy" id="1673888"/>
    <lineage>
        <taxon>Eukaryota</taxon>
        <taxon>Fungi</taxon>
        <taxon>Dikarya</taxon>
        <taxon>Basidiomycota</taxon>
        <taxon>Ustilaginomycotina</taxon>
        <taxon>Ustilaginomycetes</taxon>
        <taxon>Violaceomycetales</taxon>
        <taxon>Violaceomycetaceae</taxon>
        <taxon>Violaceomyces</taxon>
    </lineage>
</organism>
<sequence length="126" mass="14283">MTNATRPSPQLGSSLSIIVHHRHHHLHRHHRHHPHLHHHHHPLRFFPPSSFSPLSIRRHHFPQLVSLRPPCRFGTPSPTPSLPPFPPTDLIPASSVRALPLSLPLSPSLSLSLLFPSLSPTRRCRC</sequence>
<reference evidence="1 2" key="1">
    <citation type="journal article" date="2018" name="Mol. Biol. Evol.">
        <title>Broad Genomic Sampling Reveals a Smut Pathogenic Ancestry of the Fungal Clade Ustilaginomycotina.</title>
        <authorList>
            <person name="Kijpornyongpan T."/>
            <person name="Mondo S.J."/>
            <person name="Barry K."/>
            <person name="Sandor L."/>
            <person name="Lee J."/>
            <person name="Lipzen A."/>
            <person name="Pangilinan J."/>
            <person name="LaButti K."/>
            <person name="Hainaut M."/>
            <person name="Henrissat B."/>
            <person name="Grigoriev I.V."/>
            <person name="Spatafora J.W."/>
            <person name="Aime M.C."/>
        </authorList>
    </citation>
    <scope>NUCLEOTIDE SEQUENCE [LARGE SCALE GENOMIC DNA]</scope>
    <source>
        <strain evidence="1 2">SA 807</strain>
    </source>
</reference>
<name>A0ACD0NSM4_9BASI</name>
<protein>
    <submittedName>
        <fullName evidence="1">Uncharacterized protein</fullName>
    </submittedName>
</protein>
<dbReference type="EMBL" id="KZ820141">
    <property type="protein sequence ID" value="PWN48799.1"/>
    <property type="molecule type" value="Genomic_DNA"/>
</dbReference>
<evidence type="ECO:0000313" key="1">
    <source>
        <dbReference type="EMBL" id="PWN48799.1"/>
    </source>
</evidence>
<evidence type="ECO:0000313" key="2">
    <source>
        <dbReference type="Proteomes" id="UP000245626"/>
    </source>
</evidence>
<accession>A0ACD0NSM4</accession>
<keyword evidence="2" id="KW-1185">Reference proteome</keyword>
<gene>
    <name evidence="1" type="ORF">IE53DRAFT_176805</name>
</gene>
<dbReference type="Proteomes" id="UP000245626">
    <property type="component" value="Unassembled WGS sequence"/>
</dbReference>